<feature type="transmembrane region" description="Helical" evidence="9">
    <location>
        <begin position="189"/>
        <end position="208"/>
    </location>
</feature>
<organism evidence="11 12">
    <name type="scientific">Qipengyuania algicida</name>
    <dbReference type="NCBI Taxonomy" id="1836209"/>
    <lineage>
        <taxon>Bacteria</taxon>
        <taxon>Pseudomonadati</taxon>
        <taxon>Pseudomonadota</taxon>
        <taxon>Alphaproteobacteria</taxon>
        <taxon>Sphingomonadales</taxon>
        <taxon>Erythrobacteraceae</taxon>
        <taxon>Qipengyuania</taxon>
    </lineage>
</organism>
<feature type="transmembrane region" description="Helical" evidence="9">
    <location>
        <begin position="233"/>
        <end position="251"/>
    </location>
</feature>
<reference evidence="11 12" key="1">
    <citation type="submission" date="2019-12" db="EMBL/GenBank/DDBJ databases">
        <title>Genomic-based taxomic classification of the family Erythrobacteraceae.</title>
        <authorList>
            <person name="Xu L."/>
        </authorList>
    </citation>
    <scope>NUCLEOTIDE SEQUENCE [LARGE SCALE GENOMIC DNA]</scope>
    <source>
        <strain evidence="11 12">KEMB 9005-328</strain>
    </source>
</reference>
<feature type="transmembrane region" description="Helical" evidence="9">
    <location>
        <begin position="56"/>
        <end position="77"/>
    </location>
</feature>
<dbReference type="PROSITE" id="PS50850">
    <property type="entry name" value="MFS"/>
    <property type="match status" value="1"/>
</dbReference>
<dbReference type="Proteomes" id="UP000439780">
    <property type="component" value="Unassembled WGS sequence"/>
</dbReference>
<feature type="transmembrane region" description="Helical" evidence="9">
    <location>
        <begin position="89"/>
        <end position="107"/>
    </location>
</feature>
<dbReference type="SUPFAM" id="SSF103473">
    <property type="entry name" value="MFS general substrate transporter"/>
    <property type="match status" value="1"/>
</dbReference>
<dbReference type="Gene3D" id="1.20.1250.20">
    <property type="entry name" value="MFS general substrate transporter like domains"/>
    <property type="match status" value="1"/>
</dbReference>
<keyword evidence="5 9" id="KW-0812">Transmembrane</keyword>
<dbReference type="PANTHER" id="PTHR43528:SF3">
    <property type="entry name" value="CITRATE-PROTON SYMPORTER"/>
    <property type="match status" value="1"/>
</dbReference>
<dbReference type="GO" id="GO:0005886">
    <property type="term" value="C:plasma membrane"/>
    <property type="evidence" value="ECO:0007669"/>
    <property type="project" value="UniProtKB-SubCell"/>
</dbReference>
<keyword evidence="4" id="KW-1003">Cell membrane</keyword>
<dbReference type="GO" id="GO:0015293">
    <property type="term" value="F:symporter activity"/>
    <property type="evidence" value="ECO:0007669"/>
    <property type="project" value="UniProtKB-KW"/>
</dbReference>
<dbReference type="OrthoDB" id="9783227at2"/>
<evidence type="ECO:0000313" key="11">
    <source>
        <dbReference type="EMBL" id="MXP28263.1"/>
    </source>
</evidence>
<dbReference type="InterPro" id="IPR011701">
    <property type="entry name" value="MFS"/>
</dbReference>
<accession>A0A845AGD7</accession>
<evidence type="ECO:0000259" key="10">
    <source>
        <dbReference type="PROSITE" id="PS50850"/>
    </source>
</evidence>
<evidence type="ECO:0000256" key="5">
    <source>
        <dbReference type="ARBA" id="ARBA00022692"/>
    </source>
</evidence>
<feature type="transmembrane region" description="Helical" evidence="9">
    <location>
        <begin position="271"/>
        <end position="290"/>
    </location>
</feature>
<feature type="transmembrane region" description="Helical" evidence="9">
    <location>
        <begin position="393"/>
        <end position="413"/>
    </location>
</feature>
<dbReference type="PANTHER" id="PTHR43528">
    <property type="entry name" value="ALPHA-KETOGLUTARATE PERMEASE"/>
    <property type="match status" value="1"/>
</dbReference>
<dbReference type="InterPro" id="IPR005829">
    <property type="entry name" value="Sugar_transporter_CS"/>
</dbReference>
<feature type="transmembrane region" description="Helical" evidence="9">
    <location>
        <begin position="325"/>
        <end position="349"/>
    </location>
</feature>
<evidence type="ECO:0000256" key="8">
    <source>
        <dbReference type="ARBA" id="ARBA00023136"/>
    </source>
</evidence>
<evidence type="ECO:0000256" key="9">
    <source>
        <dbReference type="SAM" id="Phobius"/>
    </source>
</evidence>
<name>A0A845AGD7_9SPHN</name>
<keyword evidence="12" id="KW-1185">Reference proteome</keyword>
<feature type="domain" description="Major facilitator superfamily (MFS) profile" evidence="10">
    <location>
        <begin position="18"/>
        <end position="420"/>
    </location>
</feature>
<feature type="transmembrane region" description="Helical" evidence="9">
    <location>
        <begin position="153"/>
        <end position="177"/>
    </location>
</feature>
<keyword evidence="8 9" id="KW-0472">Membrane</keyword>
<evidence type="ECO:0000256" key="1">
    <source>
        <dbReference type="ARBA" id="ARBA00004651"/>
    </source>
</evidence>
<evidence type="ECO:0000256" key="2">
    <source>
        <dbReference type="ARBA" id="ARBA00008240"/>
    </source>
</evidence>
<dbReference type="InterPro" id="IPR020846">
    <property type="entry name" value="MFS_dom"/>
</dbReference>
<sequence length="425" mass="44833">MTAADAWPSAPPRINRKQLAAVCMGNGLDFYDFVTFAFFATQIGRTLFPDNGGNGLLYALLTFGAGFLTRPLGGIAFGRIADRRGRVPAMLMSFSLMGVSIVGLALTPAYATIGMAAPVLAVTFRLLQGFALGGEVGPNAAFLYEAAPRGRRALYVAMLGVTQNLAVVASGAVGAILSAWLMPAELDAYGWRIAFLIGAAIVPVAAWIRRTLVEPTMPDAPEASLLPRRSRSLVIGGFLTLAAGNVAFLSIEYLGTYAQTVLNLPAENAFHSILVLGLVAAATDLVAARLMDRGIPAWWLVLPWAVLLVFIIPSFMILTDLRTPGALLAITAFLGIVLELTFIPMLVVFIGALPRTARATLVGGAYALAIAIFGGSAQPIINRLLAWTGNPISPAWYMTLAAAVGLVGIVMLIRNAPRPLRGLTA</sequence>
<feature type="transmembrane region" description="Helical" evidence="9">
    <location>
        <begin position="361"/>
        <end position="381"/>
    </location>
</feature>
<dbReference type="EMBL" id="WTYA01000003">
    <property type="protein sequence ID" value="MXP28263.1"/>
    <property type="molecule type" value="Genomic_DNA"/>
</dbReference>
<protein>
    <submittedName>
        <fullName evidence="11">MFS transporter</fullName>
    </submittedName>
</protein>
<gene>
    <name evidence="11" type="ORF">GRI58_05435</name>
</gene>
<evidence type="ECO:0000256" key="7">
    <source>
        <dbReference type="ARBA" id="ARBA00022989"/>
    </source>
</evidence>
<dbReference type="InterPro" id="IPR051084">
    <property type="entry name" value="H+-coupled_symporters"/>
</dbReference>
<dbReference type="AlphaFoldDB" id="A0A845AGD7"/>
<dbReference type="InterPro" id="IPR036259">
    <property type="entry name" value="MFS_trans_sf"/>
</dbReference>
<evidence type="ECO:0000313" key="12">
    <source>
        <dbReference type="Proteomes" id="UP000439780"/>
    </source>
</evidence>
<feature type="transmembrane region" description="Helical" evidence="9">
    <location>
        <begin position="297"/>
        <end position="319"/>
    </location>
</feature>
<dbReference type="Pfam" id="PF07690">
    <property type="entry name" value="MFS_1"/>
    <property type="match status" value="1"/>
</dbReference>
<comment type="subcellular location">
    <subcellularLocation>
        <location evidence="1">Cell membrane</location>
        <topology evidence="1">Multi-pass membrane protein</topology>
    </subcellularLocation>
</comment>
<keyword evidence="3" id="KW-0813">Transport</keyword>
<comment type="caution">
    <text evidence="11">The sequence shown here is derived from an EMBL/GenBank/DDBJ whole genome shotgun (WGS) entry which is preliminary data.</text>
</comment>
<proteinExistence type="inferred from homology"/>
<evidence type="ECO:0000256" key="4">
    <source>
        <dbReference type="ARBA" id="ARBA00022475"/>
    </source>
</evidence>
<keyword evidence="6" id="KW-0769">Symport</keyword>
<comment type="similarity">
    <text evidence="2">Belongs to the major facilitator superfamily. Metabolite:H+ Symporter (MHS) family (TC 2.A.1.6) family.</text>
</comment>
<evidence type="ECO:0000256" key="6">
    <source>
        <dbReference type="ARBA" id="ARBA00022847"/>
    </source>
</evidence>
<keyword evidence="7 9" id="KW-1133">Transmembrane helix</keyword>
<dbReference type="RefSeq" id="WP_160752556.1">
    <property type="nucleotide sequence ID" value="NZ_WTYA01000003.1"/>
</dbReference>
<dbReference type="PROSITE" id="PS00217">
    <property type="entry name" value="SUGAR_TRANSPORT_2"/>
    <property type="match status" value="1"/>
</dbReference>
<evidence type="ECO:0000256" key="3">
    <source>
        <dbReference type="ARBA" id="ARBA00022448"/>
    </source>
</evidence>